<keyword evidence="4" id="KW-1185">Reference proteome</keyword>
<reference evidence="3 4" key="1">
    <citation type="submission" date="2020-04" db="EMBL/GenBank/DDBJ databases">
        <title>Thalassotalea sp. M1531, isolated from the surface of marine red alga.</title>
        <authorList>
            <person name="Pang L."/>
            <person name="Lu D.-C."/>
        </authorList>
    </citation>
    <scope>NUCLEOTIDE SEQUENCE [LARGE SCALE GENOMIC DNA]</scope>
    <source>
        <strain evidence="3 4">M1531</strain>
    </source>
</reference>
<dbReference type="EMBL" id="JABBXH010000001">
    <property type="protein sequence ID" value="NMP30196.1"/>
    <property type="molecule type" value="Genomic_DNA"/>
</dbReference>
<feature type="domain" description="Spondin" evidence="2">
    <location>
        <begin position="39"/>
        <end position="157"/>
    </location>
</feature>
<keyword evidence="1" id="KW-0732">Signal</keyword>
<protein>
    <recommendedName>
        <fullName evidence="2">Spondin domain-containing protein</fullName>
    </recommendedName>
</protein>
<sequence>MNSIAKLTLLSTLSIGALASTAHAQDLEITVTNLTQGIYFTPLAVSAHTSEISMFTLGQAASPELQAMAEGGDISGLVSLLSNADADVAENPAAGLLAPANSTTFELTNSDGNDYLSLTAMMLPTNDGFVGLNSWMIPEEAGTYTAFLNAYDAGTEANNELVTEGSGAPGVLGIPAAPGGMAGTGGTGVTTEESNQTIHIHRGNLGDDNATGGLSDANNTVHRWLNPVAKITIVVK</sequence>
<evidence type="ECO:0000256" key="1">
    <source>
        <dbReference type="SAM" id="SignalP"/>
    </source>
</evidence>
<dbReference type="NCBIfam" id="NF038123">
    <property type="entry name" value="NF038123_dom"/>
    <property type="match status" value="1"/>
</dbReference>
<dbReference type="Proteomes" id="UP000568664">
    <property type="component" value="Unassembled WGS sequence"/>
</dbReference>
<dbReference type="RefSeq" id="WP_169074126.1">
    <property type="nucleotide sequence ID" value="NZ_JABBXH010000001.1"/>
</dbReference>
<evidence type="ECO:0000313" key="3">
    <source>
        <dbReference type="EMBL" id="NMP30196.1"/>
    </source>
</evidence>
<dbReference type="InterPro" id="IPR038678">
    <property type="entry name" value="Spondin_N_sf"/>
</dbReference>
<name>A0A7Y0LAP0_9GAMM</name>
<dbReference type="Gene3D" id="2.60.40.2130">
    <property type="entry name" value="F-spondin domain"/>
    <property type="match status" value="1"/>
</dbReference>
<proteinExistence type="predicted"/>
<accession>A0A7Y0LAP0</accession>
<organism evidence="3 4">
    <name type="scientific">Thalassotalea algicola</name>
    <dbReference type="NCBI Taxonomy" id="2716224"/>
    <lineage>
        <taxon>Bacteria</taxon>
        <taxon>Pseudomonadati</taxon>
        <taxon>Pseudomonadota</taxon>
        <taxon>Gammaproteobacteria</taxon>
        <taxon>Alteromonadales</taxon>
        <taxon>Colwelliaceae</taxon>
        <taxon>Thalassotalea</taxon>
    </lineage>
</organism>
<gene>
    <name evidence="3" type="ORF">HII17_01365</name>
</gene>
<dbReference type="InterPro" id="IPR009465">
    <property type="entry name" value="Spondin_N"/>
</dbReference>
<feature type="chain" id="PRO_5031302887" description="Spondin domain-containing protein" evidence="1">
    <location>
        <begin position="25"/>
        <end position="236"/>
    </location>
</feature>
<evidence type="ECO:0000313" key="4">
    <source>
        <dbReference type="Proteomes" id="UP000568664"/>
    </source>
</evidence>
<feature type="signal peptide" evidence="1">
    <location>
        <begin position="1"/>
        <end position="24"/>
    </location>
</feature>
<dbReference type="Pfam" id="PF06468">
    <property type="entry name" value="Spond_N"/>
    <property type="match status" value="1"/>
</dbReference>
<comment type="caution">
    <text evidence="3">The sequence shown here is derived from an EMBL/GenBank/DDBJ whole genome shotgun (WGS) entry which is preliminary data.</text>
</comment>
<evidence type="ECO:0000259" key="2">
    <source>
        <dbReference type="Pfam" id="PF06468"/>
    </source>
</evidence>
<dbReference type="AlphaFoldDB" id="A0A7Y0LAP0"/>